<evidence type="ECO:0000313" key="10">
    <source>
        <dbReference type="Proteomes" id="UP000252118"/>
    </source>
</evidence>
<feature type="domain" description="MPN" evidence="8">
    <location>
        <begin position="114"/>
        <end position="236"/>
    </location>
</feature>
<dbReference type="InterPro" id="IPR025657">
    <property type="entry name" value="RadC_JAB"/>
</dbReference>
<dbReference type="InterPro" id="IPR020891">
    <property type="entry name" value="UPF0758_CS"/>
</dbReference>
<dbReference type="InterPro" id="IPR010994">
    <property type="entry name" value="RuvA_2-like"/>
</dbReference>
<organism evidence="9 10">
    <name type="scientific">Rossellomorea aquimaris</name>
    <dbReference type="NCBI Taxonomy" id="189382"/>
    <lineage>
        <taxon>Bacteria</taxon>
        <taxon>Bacillati</taxon>
        <taxon>Bacillota</taxon>
        <taxon>Bacilli</taxon>
        <taxon>Bacillales</taxon>
        <taxon>Bacillaceae</taxon>
        <taxon>Rossellomorea</taxon>
    </lineage>
</organism>
<evidence type="ECO:0000313" key="9">
    <source>
        <dbReference type="EMBL" id="RBP04283.1"/>
    </source>
</evidence>
<proteinExistence type="inferred from homology"/>
<evidence type="ECO:0000256" key="4">
    <source>
        <dbReference type="ARBA" id="ARBA00022801"/>
    </source>
</evidence>
<comment type="caution">
    <text evidence="9">The sequence shown here is derived from an EMBL/GenBank/DDBJ whole genome shotgun (WGS) entry which is preliminary data.</text>
</comment>
<dbReference type="GO" id="GO:0008237">
    <property type="term" value="F:metallopeptidase activity"/>
    <property type="evidence" value="ECO:0007669"/>
    <property type="project" value="UniProtKB-KW"/>
</dbReference>
<sequence length="236" mass="26762">MVKTIPQHEENRLMIRDFPQDERPRERLIQSGAASLSNQELLAILLRTGTKSESVLQLSNRLLNHFDGLNLLKDASLEEITKTKGIGLAKAVQIMAAVEFGRRISNLAFDDRYSIRSPEDGANYVMNDMRFLAQEHFVCLYLNTKNQVLHKQTIFIGSLNASIVHPREVFKEAFRRSAASIICIHNHPSGDPTPSREDIEVTKRLVECGRIIGIDILDHLIIGEKKFISLKEKGYL</sequence>
<gene>
    <name evidence="9" type="ORF">DET59_10670</name>
</gene>
<dbReference type="Gene3D" id="1.10.150.20">
    <property type="entry name" value="5' to 3' exonuclease, C-terminal subdomain"/>
    <property type="match status" value="1"/>
</dbReference>
<protein>
    <submittedName>
        <fullName evidence="9">DNA replication and repair protein RadC</fullName>
    </submittedName>
</protein>
<dbReference type="Pfam" id="PF04002">
    <property type="entry name" value="RadC"/>
    <property type="match status" value="1"/>
</dbReference>
<dbReference type="NCBIfam" id="TIGR00608">
    <property type="entry name" value="radc"/>
    <property type="match status" value="1"/>
</dbReference>
<comment type="similarity">
    <text evidence="1 7">Belongs to the UPF0758 family.</text>
</comment>
<dbReference type="AlphaFoldDB" id="A0A366EPF0"/>
<evidence type="ECO:0000256" key="7">
    <source>
        <dbReference type="RuleBase" id="RU003797"/>
    </source>
</evidence>
<reference evidence="9 10" key="1">
    <citation type="submission" date="2018-06" db="EMBL/GenBank/DDBJ databases">
        <title>Freshwater and sediment microbial communities from various areas in North America, analyzing microbe dynamics in response to fracking.</title>
        <authorList>
            <person name="Lamendella R."/>
        </authorList>
    </citation>
    <scope>NUCLEOTIDE SEQUENCE [LARGE SCALE GENOMIC DNA]</scope>
    <source>
        <strain evidence="9 10">97B</strain>
    </source>
</reference>
<dbReference type="PANTHER" id="PTHR30471">
    <property type="entry name" value="DNA REPAIR PROTEIN RADC"/>
    <property type="match status" value="1"/>
</dbReference>
<evidence type="ECO:0000256" key="3">
    <source>
        <dbReference type="ARBA" id="ARBA00022723"/>
    </source>
</evidence>
<dbReference type="InterPro" id="IPR046778">
    <property type="entry name" value="UPF0758_N"/>
</dbReference>
<keyword evidence="6" id="KW-0482">Metalloprotease</keyword>
<dbReference type="PANTHER" id="PTHR30471:SF3">
    <property type="entry name" value="UPF0758 PROTEIN YEES-RELATED"/>
    <property type="match status" value="1"/>
</dbReference>
<dbReference type="NCBIfam" id="NF000642">
    <property type="entry name" value="PRK00024.1"/>
    <property type="match status" value="1"/>
</dbReference>
<dbReference type="EMBL" id="QNRJ01000006">
    <property type="protein sequence ID" value="RBP04283.1"/>
    <property type="molecule type" value="Genomic_DNA"/>
</dbReference>
<dbReference type="GO" id="GO:0046872">
    <property type="term" value="F:metal ion binding"/>
    <property type="evidence" value="ECO:0007669"/>
    <property type="project" value="UniProtKB-KW"/>
</dbReference>
<accession>A0A366EPF0</accession>
<evidence type="ECO:0000256" key="2">
    <source>
        <dbReference type="ARBA" id="ARBA00022670"/>
    </source>
</evidence>
<keyword evidence="3" id="KW-0479">Metal-binding</keyword>
<dbReference type="PROSITE" id="PS50249">
    <property type="entry name" value="MPN"/>
    <property type="match status" value="1"/>
</dbReference>
<dbReference type="CDD" id="cd08071">
    <property type="entry name" value="MPN_DUF2466"/>
    <property type="match status" value="1"/>
</dbReference>
<evidence type="ECO:0000256" key="5">
    <source>
        <dbReference type="ARBA" id="ARBA00022833"/>
    </source>
</evidence>
<dbReference type="Gene3D" id="3.40.140.10">
    <property type="entry name" value="Cytidine Deaminase, domain 2"/>
    <property type="match status" value="1"/>
</dbReference>
<keyword evidence="4" id="KW-0378">Hydrolase</keyword>
<dbReference type="PROSITE" id="PS01302">
    <property type="entry name" value="UPF0758"/>
    <property type="match status" value="1"/>
</dbReference>
<dbReference type="Pfam" id="PF20582">
    <property type="entry name" value="UPF0758_N"/>
    <property type="match status" value="1"/>
</dbReference>
<evidence type="ECO:0000259" key="8">
    <source>
        <dbReference type="PROSITE" id="PS50249"/>
    </source>
</evidence>
<dbReference type="RefSeq" id="WP_113969496.1">
    <property type="nucleotide sequence ID" value="NZ_JBITUV010000002.1"/>
</dbReference>
<name>A0A366EPF0_9BACI</name>
<dbReference type="OrthoDB" id="9804482at2"/>
<dbReference type="Proteomes" id="UP000252118">
    <property type="component" value="Unassembled WGS sequence"/>
</dbReference>
<dbReference type="InterPro" id="IPR037518">
    <property type="entry name" value="MPN"/>
</dbReference>
<keyword evidence="2" id="KW-0645">Protease</keyword>
<dbReference type="SUPFAM" id="SSF102712">
    <property type="entry name" value="JAB1/MPN domain"/>
    <property type="match status" value="1"/>
</dbReference>
<dbReference type="InterPro" id="IPR001405">
    <property type="entry name" value="UPF0758"/>
</dbReference>
<dbReference type="SUPFAM" id="SSF47781">
    <property type="entry name" value="RuvA domain 2-like"/>
    <property type="match status" value="1"/>
</dbReference>
<dbReference type="GO" id="GO:0006508">
    <property type="term" value="P:proteolysis"/>
    <property type="evidence" value="ECO:0007669"/>
    <property type="project" value="UniProtKB-KW"/>
</dbReference>
<evidence type="ECO:0000256" key="6">
    <source>
        <dbReference type="ARBA" id="ARBA00023049"/>
    </source>
</evidence>
<evidence type="ECO:0000256" key="1">
    <source>
        <dbReference type="ARBA" id="ARBA00010243"/>
    </source>
</evidence>
<keyword evidence="5" id="KW-0862">Zinc</keyword>